<evidence type="ECO:0000313" key="2">
    <source>
        <dbReference type="Proteomes" id="UP001222027"/>
    </source>
</evidence>
<proteinExistence type="predicted"/>
<comment type="caution">
    <text evidence="1">The sequence shown here is derived from an EMBL/GenBank/DDBJ whole genome shotgun (WGS) entry which is preliminary data.</text>
</comment>
<sequence>MRGPPAAPPPPPASVRVRITSLRSRFFIRSQEFAVRRSQLGYWLSFHSWSMDGDPNAFVYLEVSGLLIPSVARMKTEASVSTMLVVAPECARGDRLRCVIWFLR</sequence>
<accession>A0AAV8P3G5</accession>
<dbReference type="Proteomes" id="UP001222027">
    <property type="component" value="Unassembled WGS sequence"/>
</dbReference>
<reference evidence="1 2" key="1">
    <citation type="submission" date="2022-12" db="EMBL/GenBank/DDBJ databases">
        <title>Chromosome-scale assembly of the Ensete ventricosum genome.</title>
        <authorList>
            <person name="Dussert Y."/>
            <person name="Stocks J."/>
            <person name="Wendawek A."/>
            <person name="Woldeyes F."/>
            <person name="Nichols R.A."/>
            <person name="Borrell J.S."/>
        </authorList>
    </citation>
    <scope>NUCLEOTIDE SEQUENCE [LARGE SCALE GENOMIC DNA]</scope>
    <source>
        <strain evidence="2">cv. Maze</strain>
        <tissue evidence="1">Seeds</tissue>
    </source>
</reference>
<protein>
    <submittedName>
        <fullName evidence="1">Uncharacterized protein</fullName>
    </submittedName>
</protein>
<gene>
    <name evidence="1" type="ORF">OPV22_033567</name>
</gene>
<organism evidence="1 2">
    <name type="scientific">Ensete ventricosum</name>
    <name type="common">Abyssinian banana</name>
    <name type="synonym">Musa ensete</name>
    <dbReference type="NCBI Taxonomy" id="4639"/>
    <lineage>
        <taxon>Eukaryota</taxon>
        <taxon>Viridiplantae</taxon>
        <taxon>Streptophyta</taxon>
        <taxon>Embryophyta</taxon>
        <taxon>Tracheophyta</taxon>
        <taxon>Spermatophyta</taxon>
        <taxon>Magnoliopsida</taxon>
        <taxon>Liliopsida</taxon>
        <taxon>Zingiberales</taxon>
        <taxon>Musaceae</taxon>
        <taxon>Ensete</taxon>
    </lineage>
</organism>
<evidence type="ECO:0000313" key="1">
    <source>
        <dbReference type="EMBL" id="KAJ8460641.1"/>
    </source>
</evidence>
<dbReference type="EMBL" id="JAQQAF010000009">
    <property type="protein sequence ID" value="KAJ8460641.1"/>
    <property type="molecule type" value="Genomic_DNA"/>
</dbReference>
<dbReference type="AlphaFoldDB" id="A0AAV8P3G5"/>
<keyword evidence="2" id="KW-1185">Reference proteome</keyword>
<name>A0AAV8P3G5_ENSVE</name>